<keyword evidence="4 5" id="KW-0472">Membrane</keyword>
<feature type="transmembrane region" description="Helical" evidence="5">
    <location>
        <begin position="46"/>
        <end position="66"/>
    </location>
</feature>
<dbReference type="GO" id="GO:0008610">
    <property type="term" value="P:lipid biosynthetic process"/>
    <property type="evidence" value="ECO:0007669"/>
    <property type="project" value="InterPro"/>
</dbReference>
<reference evidence="7" key="1">
    <citation type="submission" date="2018-01" db="EMBL/GenBank/DDBJ databases">
        <authorList>
            <person name="Yu X.-D."/>
        </authorList>
    </citation>
    <scope>NUCLEOTIDE SEQUENCE</scope>
    <source>
        <strain evidence="7">ZX-21</strain>
    </source>
</reference>
<keyword evidence="3 5" id="KW-1133">Transmembrane helix</keyword>
<evidence type="ECO:0000259" key="6">
    <source>
        <dbReference type="Pfam" id="PF04116"/>
    </source>
</evidence>
<comment type="caution">
    <text evidence="7">The sequence shown here is derived from an EMBL/GenBank/DDBJ whole genome shotgun (WGS) entry which is preliminary data.</text>
</comment>
<gene>
    <name evidence="7" type="ORF">C0068_06515</name>
</gene>
<dbReference type="GO" id="GO:0016491">
    <property type="term" value="F:oxidoreductase activity"/>
    <property type="evidence" value="ECO:0007669"/>
    <property type="project" value="InterPro"/>
</dbReference>
<keyword evidence="2 5" id="KW-0812">Transmembrane</keyword>
<protein>
    <recommendedName>
        <fullName evidence="6">Fatty acid hydroxylase domain-containing protein</fullName>
    </recommendedName>
</protein>
<sequence>MVYCDNETTLTQGLRISLYADIAMKTLFHHIFHAELPDIGERYRKIVSAFVVLFIIGYSVGFLQLLHLGAYLGPGLGDTVSFDPLINSLAELKRSKPAMWYGLICLLSFTILFRFTAMLGGYFLFEREEGQAYPIKWILVFFLANLLSTLAIPVILIGLGTLFVLAGLDFGIGWHWVEYNAQLANKLVLEHVPTLVDAPAPLAVFVIAVIGGFFHYWFHRLGHTQRFLWLLFHRPHHMTPALIQSTTMAVFTALPLFIFLILPYNLVFGACTKLFSSEPLYTEVIIYNCLILIPEIFGHQTALYRIASRSRLIRILSFVSGGGIYHYMHHSSEPEHCGRSGAVNLVNIGGGPLFIWDIIFGTYCPLSAKTPRAGLSGQPELYMNPLRLTLAGVMQIGAELLHNPSWREKWRIVVGSSSYTPPISTDFAVKTSASKTKQATPSAPIYNFAFHSETDTTSKVITANSVQE</sequence>
<dbReference type="InterPro" id="IPR050307">
    <property type="entry name" value="Sterol_Desaturase_Related"/>
</dbReference>
<dbReference type="GO" id="GO:0005506">
    <property type="term" value="F:iron ion binding"/>
    <property type="evidence" value="ECO:0007669"/>
    <property type="project" value="InterPro"/>
</dbReference>
<dbReference type="GO" id="GO:0016020">
    <property type="term" value="C:membrane"/>
    <property type="evidence" value="ECO:0007669"/>
    <property type="project" value="UniProtKB-SubCell"/>
</dbReference>
<accession>A0A2S4HI08</accession>
<dbReference type="InterPro" id="IPR006694">
    <property type="entry name" value="Fatty_acid_hydroxylase"/>
</dbReference>
<dbReference type="Proteomes" id="UP000237222">
    <property type="component" value="Unassembled WGS sequence"/>
</dbReference>
<evidence type="ECO:0000256" key="2">
    <source>
        <dbReference type="ARBA" id="ARBA00022692"/>
    </source>
</evidence>
<evidence type="ECO:0000313" key="7">
    <source>
        <dbReference type="EMBL" id="POP53603.1"/>
    </source>
</evidence>
<feature type="transmembrane region" description="Helical" evidence="5">
    <location>
        <begin position="239"/>
        <end position="264"/>
    </location>
</feature>
<dbReference type="AlphaFoldDB" id="A0A2S4HI08"/>
<feature type="transmembrane region" description="Helical" evidence="5">
    <location>
        <begin position="284"/>
        <end position="304"/>
    </location>
</feature>
<organism evidence="7 8">
    <name type="scientific">Zhongshania marina</name>
    <dbReference type="NCBI Taxonomy" id="2304603"/>
    <lineage>
        <taxon>Bacteria</taxon>
        <taxon>Pseudomonadati</taxon>
        <taxon>Pseudomonadota</taxon>
        <taxon>Gammaproteobacteria</taxon>
        <taxon>Cellvibrionales</taxon>
        <taxon>Spongiibacteraceae</taxon>
        <taxon>Zhongshania</taxon>
    </lineage>
</organism>
<evidence type="ECO:0000256" key="5">
    <source>
        <dbReference type="SAM" id="Phobius"/>
    </source>
</evidence>
<proteinExistence type="predicted"/>
<feature type="domain" description="Fatty acid hydroxylase" evidence="6">
    <location>
        <begin position="205"/>
        <end position="362"/>
    </location>
</feature>
<feature type="transmembrane region" description="Helical" evidence="5">
    <location>
        <begin position="98"/>
        <end position="125"/>
    </location>
</feature>
<evidence type="ECO:0000256" key="4">
    <source>
        <dbReference type="ARBA" id="ARBA00023136"/>
    </source>
</evidence>
<evidence type="ECO:0000313" key="8">
    <source>
        <dbReference type="Proteomes" id="UP000237222"/>
    </source>
</evidence>
<dbReference type="EMBL" id="PQGG01000013">
    <property type="protein sequence ID" value="POP53603.1"/>
    <property type="molecule type" value="Genomic_DNA"/>
</dbReference>
<comment type="subcellular location">
    <subcellularLocation>
        <location evidence="1">Membrane</location>
    </subcellularLocation>
</comment>
<name>A0A2S4HI08_9GAMM</name>
<feature type="transmembrane region" description="Helical" evidence="5">
    <location>
        <begin position="137"/>
        <end position="166"/>
    </location>
</feature>
<dbReference type="Pfam" id="PF04116">
    <property type="entry name" value="FA_hydroxylase"/>
    <property type="match status" value="1"/>
</dbReference>
<feature type="transmembrane region" description="Helical" evidence="5">
    <location>
        <begin position="198"/>
        <end position="218"/>
    </location>
</feature>
<dbReference type="PANTHER" id="PTHR11863">
    <property type="entry name" value="STEROL DESATURASE"/>
    <property type="match status" value="1"/>
</dbReference>
<evidence type="ECO:0000256" key="1">
    <source>
        <dbReference type="ARBA" id="ARBA00004370"/>
    </source>
</evidence>
<evidence type="ECO:0000256" key="3">
    <source>
        <dbReference type="ARBA" id="ARBA00022989"/>
    </source>
</evidence>